<dbReference type="InterPro" id="IPR015946">
    <property type="entry name" value="KH_dom-like_a/b"/>
</dbReference>
<dbReference type="Proteomes" id="UP000750197">
    <property type="component" value="Unassembled WGS sequence"/>
</dbReference>
<dbReference type="AlphaFoldDB" id="A0A8J7YPT3"/>
<comment type="caution">
    <text evidence="1">The sequence shown here is derived from an EMBL/GenBank/DDBJ whole genome shotgun (WGS) entry which is preliminary data.</text>
</comment>
<dbReference type="Gene3D" id="3.30.300.20">
    <property type="match status" value="1"/>
</dbReference>
<evidence type="ECO:0000313" key="1">
    <source>
        <dbReference type="EMBL" id="MBX8644653.1"/>
    </source>
</evidence>
<dbReference type="InterPro" id="IPR036102">
    <property type="entry name" value="OsmC/Ohrsf"/>
</dbReference>
<dbReference type="Pfam" id="PF02566">
    <property type="entry name" value="OsmC"/>
    <property type="match status" value="1"/>
</dbReference>
<organism evidence="1 2">
    <name type="scientific">Candidatus Sysuiplasma superficiale</name>
    <dbReference type="NCBI Taxonomy" id="2823368"/>
    <lineage>
        <taxon>Archaea</taxon>
        <taxon>Methanobacteriati</taxon>
        <taxon>Thermoplasmatota</taxon>
        <taxon>Thermoplasmata</taxon>
        <taxon>Candidatus Sysuiplasmatales</taxon>
        <taxon>Candidatus Sysuiplasmataceae</taxon>
        <taxon>Candidatus Sysuiplasma</taxon>
    </lineage>
</organism>
<dbReference type="InterPro" id="IPR003718">
    <property type="entry name" value="OsmC/Ohr_fam"/>
</dbReference>
<dbReference type="EMBL" id="JAHEAC010000083">
    <property type="protein sequence ID" value="MBX8644653.1"/>
    <property type="molecule type" value="Genomic_DNA"/>
</dbReference>
<name>A0A8J7YPT3_9ARCH</name>
<protein>
    <submittedName>
        <fullName evidence="1">OsmC family protein</fullName>
    </submittedName>
</protein>
<dbReference type="SUPFAM" id="SSF82784">
    <property type="entry name" value="OsmC-like"/>
    <property type="match status" value="1"/>
</dbReference>
<evidence type="ECO:0000313" key="2">
    <source>
        <dbReference type="Proteomes" id="UP000750197"/>
    </source>
</evidence>
<accession>A0A8J7YPT3</accession>
<sequence>MDEKPKVQIDLLHDYVFRVSFPDAGGTTLVMDEPEPLGSLEGPNASRVLAAAIGNCLSASLAFCLRKSRIDVKGMHAEVKPTLERNKEGYWRVTRMDVRIEPSLDSGADQTRVRRCLEIFENYCVVTGAVRSGIEVAVDISMQQK</sequence>
<gene>
    <name evidence="1" type="ORF">KIY12_08040</name>
</gene>
<proteinExistence type="predicted"/>
<reference evidence="1" key="1">
    <citation type="submission" date="2021-05" db="EMBL/GenBank/DDBJ databases">
        <title>Genomic insights into ecological role and evolution of a novel Thermoplasmata order Candidatus Sysuiplasmatales.</title>
        <authorList>
            <person name="Yuan Y."/>
        </authorList>
    </citation>
    <scope>NUCLEOTIDE SEQUENCE</scope>
    <source>
        <strain evidence="1">TUT19-bin139</strain>
    </source>
</reference>